<dbReference type="RefSeq" id="WP_006863984.1">
    <property type="nucleotide sequence ID" value="NZ_ACCL02000025.1"/>
</dbReference>
<dbReference type="AlphaFoldDB" id="C6LKN5"/>
<proteinExistence type="predicted"/>
<evidence type="ECO:0000313" key="2">
    <source>
        <dbReference type="Proteomes" id="UP000005561"/>
    </source>
</evidence>
<gene>
    <name evidence="1" type="ORF">BRYFOR_09231</name>
</gene>
<dbReference type="eggNOG" id="ENOG5033766">
    <property type="taxonomic scope" value="Bacteria"/>
</dbReference>
<dbReference type="OrthoDB" id="9795921at2"/>
<keyword evidence="2" id="KW-1185">Reference proteome</keyword>
<accession>C6LKN5</accession>
<organism evidence="1 2">
    <name type="scientific">Marvinbryantia formatexigens DSM 14469</name>
    <dbReference type="NCBI Taxonomy" id="478749"/>
    <lineage>
        <taxon>Bacteria</taxon>
        <taxon>Bacillati</taxon>
        <taxon>Bacillota</taxon>
        <taxon>Clostridia</taxon>
        <taxon>Lachnospirales</taxon>
        <taxon>Lachnospiraceae</taxon>
        <taxon>Marvinbryantia</taxon>
    </lineage>
</organism>
<name>C6LKN5_9FIRM</name>
<reference evidence="1" key="1">
    <citation type="submission" date="2009-07" db="EMBL/GenBank/DDBJ databases">
        <authorList>
            <person name="Weinstock G."/>
            <person name="Sodergren E."/>
            <person name="Clifton S."/>
            <person name="Fulton L."/>
            <person name="Fulton B."/>
            <person name="Courtney L."/>
            <person name="Fronick C."/>
            <person name="Harrison M."/>
            <person name="Strong C."/>
            <person name="Farmer C."/>
            <person name="Delahaunty K."/>
            <person name="Markovic C."/>
            <person name="Hall O."/>
            <person name="Minx P."/>
            <person name="Tomlinson C."/>
            <person name="Mitreva M."/>
            <person name="Nelson J."/>
            <person name="Hou S."/>
            <person name="Wollam A."/>
            <person name="Pepin K.H."/>
            <person name="Johnson M."/>
            <person name="Bhonagiri V."/>
            <person name="Nash W.E."/>
            <person name="Warren W."/>
            <person name="Chinwalla A."/>
            <person name="Mardis E.R."/>
            <person name="Wilson R.K."/>
        </authorList>
    </citation>
    <scope>NUCLEOTIDE SEQUENCE [LARGE SCALE GENOMIC DNA]</scope>
    <source>
        <strain evidence="1">DSM 14469</strain>
    </source>
</reference>
<dbReference type="Proteomes" id="UP000005561">
    <property type="component" value="Unassembled WGS sequence"/>
</dbReference>
<sequence>MTMEEVWGQMIAYQGYTFYTCKGLDFTYTVKGNEIFFSRKEKSVTRASVEIGWRKAMELDGKVSGPKKLVCHGSSYLYPVFAYLGLIEAENLKKPVKNLA</sequence>
<protein>
    <submittedName>
        <fullName evidence="1">Uncharacterized protein</fullName>
    </submittedName>
</protein>
<dbReference type="EMBL" id="ACCL02000025">
    <property type="protein sequence ID" value="EET58772.1"/>
    <property type="molecule type" value="Genomic_DNA"/>
</dbReference>
<evidence type="ECO:0000313" key="1">
    <source>
        <dbReference type="EMBL" id="EET58772.1"/>
    </source>
</evidence>
<comment type="caution">
    <text evidence="1">The sequence shown here is derived from an EMBL/GenBank/DDBJ whole genome shotgun (WGS) entry which is preliminary data.</text>
</comment>